<evidence type="ECO:0000313" key="2">
    <source>
        <dbReference type="EMBL" id="MDQ1097888.1"/>
    </source>
</evidence>
<evidence type="ECO:0000256" key="1">
    <source>
        <dbReference type="SAM" id="SignalP"/>
    </source>
</evidence>
<sequence length="227" mass="25359">MRKSVFIALFFCIQIVSAQKVYLTKVEKTNDNTDKFFYTLNNGSPDAEYLGEIEVQGYSKDDAAVFSMIYKKAKEIGANAFAWKPFENVEGKPEAFNPSNYRLALYYVPKEKISDQAGNLYLFASSDKDQKIAVNGKDYIIAPRSYLKLQVVPNQVYAISTKKLLGSSIKVQPKSGDQNMYFQVSSAKIKADNSGIGGLNLKSGDIIGLEQSFAEFLSVIYDQIKLD</sequence>
<comment type="caution">
    <text evidence="2">The sequence shown here is derived from an EMBL/GenBank/DDBJ whole genome shotgun (WGS) entry which is preliminary data.</text>
</comment>
<dbReference type="RefSeq" id="WP_307451742.1">
    <property type="nucleotide sequence ID" value="NZ_JAUTAL010000001.1"/>
</dbReference>
<keyword evidence="3" id="KW-1185">Reference proteome</keyword>
<organism evidence="2 3">
    <name type="scientific">Chryseobacterium camelliae</name>
    <dbReference type="NCBI Taxonomy" id="1265445"/>
    <lineage>
        <taxon>Bacteria</taxon>
        <taxon>Pseudomonadati</taxon>
        <taxon>Bacteroidota</taxon>
        <taxon>Flavobacteriia</taxon>
        <taxon>Flavobacteriales</taxon>
        <taxon>Weeksellaceae</taxon>
        <taxon>Chryseobacterium group</taxon>
        <taxon>Chryseobacterium</taxon>
    </lineage>
</organism>
<protein>
    <recommendedName>
        <fullName evidence="4">Molecular chaperone GroES</fullName>
    </recommendedName>
</protein>
<reference evidence="2 3" key="1">
    <citation type="submission" date="2023-07" db="EMBL/GenBank/DDBJ databases">
        <title>Functional and genomic diversity of the sorghum phyllosphere microbiome.</title>
        <authorList>
            <person name="Shade A."/>
        </authorList>
    </citation>
    <scope>NUCLEOTIDE SEQUENCE [LARGE SCALE GENOMIC DNA]</scope>
    <source>
        <strain evidence="2 3">SORGH_AS_1064</strain>
    </source>
</reference>
<feature type="chain" id="PRO_5047139443" description="Molecular chaperone GroES" evidence="1">
    <location>
        <begin position="19"/>
        <end position="227"/>
    </location>
</feature>
<evidence type="ECO:0000313" key="3">
    <source>
        <dbReference type="Proteomes" id="UP001225072"/>
    </source>
</evidence>
<accession>A0ABU0TLG3</accession>
<dbReference type="EMBL" id="JAUTAL010000001">
    <property type="protein sequence ID" value="MDQ1097888.1"/>
    <property type="molecule type" value="Genomic_DNA"/>
</dbReference>
<evidence type="ECO:0008006" key="4">
    <source>
        <dbReference type="Google" id="ProtNLM"/>
    </source>
</evidence>
<dbReference type="Proteomes" id="UP001225072">
    <property type="component" value="Unassembled WGS sequence"/>
</dbReference>
<keyword evidence="1" id="KW-0732">Signal</keyword>
<feature type="signal peptide" evidence="1">
    <location>
        <begin position="1"/>
        <end position="18"/>
    </location>
</feature>
<gene>
    <name evidence="2" type="ORF">QE404_003035</name>
</gene>
<proteinExistence type="predicted"/>
<name>A0ABU0TLG3_9FLAO</name>